<feature type="compositionally biased region" description="Basic and acidic residues" evidence="1">
    <location>
        <begin position="387"/>
        <end position="419"/>
    </location>
</feature>
<accession>A0A956NH70</accession>
<feature type="domain" description="Peptidase M14" evidence="2">
    <location>
        <begin position="28"/>
        <end position="116"/>
    </location>
</feature>
<name>A0A956NH70_UNCEI</name>
<evidence type="ECO:0000259" key="2">
    <source>
        <dbReference type="Pfam" id="PF00246"/>
    </source>
</evidence>
<feature type="compositionally biased region" description="Acidic residues" evidence="1">
    <location>
        <begin position="450"/>
        <end position="465"/>
    </location>
</feature>
<protein>
    <recommendedName>
        <fullName evidence="2">Peptidase M14 domain-containing protein</fullName>
    </recommendedName>
</protein>
<organism evidence="3 4">
    <name type="scientific">Eiseniibacteriota bacterium</name>
    <dbReference type="NCBI Taxonomy" id="2212470"/>
    <lineage>
        <taxon>Bacteria</taxon>
        <taxon>Candidatus Eiseniibacteriota</taxon>
    </lineage>
</organism>
<proteinExistence type="predicted"/>
<dbReference type="Proteomes" id="UP000739538">
    <property type="component" value="Unassembled WGS sequence"/>
</dbReference>
<feature type="compositionally biased region" description="Basic and acidic residues" evidence="1">
    <location>
        <begin position="140"/>
        <end position="149"/>
    </location>
</feature>
<dbReference type="SUPFAM" id="SSF53187">
    <property type="entry name" value="Zn-dependent exopeptidases"/>
    <property type="match status" value="1"/>
</dbReference>
<dbReference type="GO" id="GO:0006508">
    <property type="term" value="P:proteolysis"/>
    <property type="evidence" value="ECO:0007669"/>
    <property type="project" value="InterPro"/>
</dbReference>
<feature type="region of interest" description="Disordered" evidence="1">
    <location>
        <begin position="276"/>
        <end position="296"/>
    </location>
</feature>
<evidence type="ECO:0000256" key="1">
    <source>
        <dbReference type="SAM" id="MobiDB-lite"/>
    </source>
</evidence>
<dbReference type="EMBL" id="JAGQHS010000267">
    <property type="protein sequence ID" value="MCA9759118.1"/>
    <property type="molecule type" value="Genomic_DNA"/>
</dbReference>
<dbReference type="GO" id="GO:0008270">
    <property type="term" value="F:zinc ion binding"/>
    <property type="evidence" value="ECO:0007669"/>
    <property type="project" value="InterPro"/>
</dbReference>
<dbReference type="AlphaFoldDB" id="A0A956NH70"/>
<dbReference type="Pfam" id="PF00246">
    <property type="entry name" value="Peptidase_M14"/>
    <property type="match status" value="1"/>
</dbReference>
<feature type="region of interest" description="Disordered" evidence="1">
    <location>
        <begin position="124"/>
        <end position="149"/>
    </location>
</feature>
<dbReference type="GO" id="GO:0004181">
    <property type="term" value="F:metallocarboxypeptidase activity"/>
    <property type="evidence" value="ECO:0007669"/>
    <property type="project" value="InterPro"/>
</dbReference>
<evidence type="ECO:0000313" key="4">
    <source>
        <dbReference type="Proteomes" id="UP000739538"/>
    </source>
</evidence>
<reference evidence="3" key="1">
    <citation type="submission" date="2020-04" db="EMBL/GenBank/DDBJ databases">
        <authorList>
            <person name="Zhang T."/>
        </authorList>
    </citation>
    <scope>NUCLEOTIDE SEQUENCE</scope>
    <source>
        <strain evidence="3">HKST-UBA02</strain>
    </source>
</reference>
<feature type="region of interest" description="Disordered" evidence="1">
    <location>
        <begin position="387"/>
        <end position="470"/>
    </location>
</feature>
<sequence>MTTLCVAAPQTAFAFPGEGYPDHRQIASRLEAAASSSKGIVRNLELGRDSAQRPLTVVQIGSGDPASPAVLLVAGLDGRHLHGIELALRHIEAFAADQAHAREVLNGGTLYVVPTLLPYAAQSVTQRPAHERATAAGAGDMDKDMERNEDLGDDLDFDDVLRWVRVAEPGGPYRSEDAEPGILHSADRTSGESGAWRLLTEGLDDDGDRRWNEEMDGGVLLANNFPFRYEWFGRNTGVHQVCEPETRALMDFIVLHPEIGIVLTYGFEDNLLQPWPEQKSSDPSLTGPGWGRKPVEAPNKNDLPYFRELSDRYLKAIGLDRAKGGLGVGGFVTDVRAEEELPIPTSDDAAKGGFAASAYYHRGLVSLATPVWTPGVQLARLEAAEAEEKKEEKKKAGENDTKDDGDTKSNAKGDAKGDSDGTSDGPGDDGPDSMNATGDQDAKDGPGPSDADDESGDAAADSDESELPKSVKDEARYLEWLREVDPAAWKEWESFDHPDFPGRKVEIGGYAPLARIVPPMSVLAETFPGHQAFLEGLFAARPHVVLESLSLTEKELGVYTLEIETQNAGYLPDVFAQGVFSRIVRPTRYEITLPAGAEVIGGTTRGPLERVGGEGTTLRTTRLLRLPGKEGVEVTVVSQHGGTDSHRIAPGESWRRS</sequence>
<dbReference type="Gene3D" id="3.40.630.10">
    <property type="entry name" value="Zn peptidases"/>
    <property type="match status" value="1"/>
</dbReference>
<comment type="caution">
    <text evidence="3">The sequence shown here is derived from an EMBL/GenBank/DDBJ whole genome shotgun (WGS) entry which is preliminary data.</text>
</comment>
<gene>
    <name evidence="3" type="ORF">KDA27_25215</name>
</gene>
<dbReference type="InterPro" id="IPR000834">
    <property type="entry name" value="Peptidase_M14"/>
</dbReference>
<reference evidence="3" key="2">
    <citation type="journal article" date="2021" name="Microbiome">
        <title>Successional dynamics and alternative stable states in a saline activated sludge microbial community over 9 years.</title>
        <authorList>
            <person name="Wang Y."/>
            <person name="Ye J."/>
            <person name="Ju F."/>
            <person name="Liu L."/>
            <person name="Boyd J.A."/>
            <person name="Deng Y."/>
            <person name="Parks D.H."/>
            <person name="Jiang X."/>
            <person name="Yin X."/>
            <person name="Woodcroft B.J."/>
            <person name="Tyson G.W."/>
            <person name="Hugenholtz P."/>
            <person name="Polz M.F."/>
            <person name="Zhang T."/>
        </authorList>
    </citation>
    <scope>NUCLEOTIDE SEQUENCE</scope>
    <source>
        <strain evidence="3">HKST-UBA02</strain>
    </source>
</reference>
<evidence type="ECO:0000313" key="3">
    <source>
        <dbReference type="EMBL" id="MCA9759118.1"/>
    </source>
</evidence>